<feature type="compositionally biased region" description="Low complexity" evidence="1">
    <location>
        <begin position="1409"/>
        <end position="1420"/>
    </location>
</feature>
<dbReference type="InterPro" id="IPR007331">
    <property type="entry name" value="Htaa"/>
</dbReference>
<accession>A0ABW2HK71</accession>
<comment type="caution">
    <text evidence="5">The sequence shown here is derived from an EMBL/GenBank/DDBJ whole genome shotgun (WGS) entry which is preliminary data.</text>
</comment>
<dbReference type="EMBL" id="JBHTBE010000004">
    <property type="protein sequence ID" value="MFC7270244.1"/>
    <property type="molecule type" value="Genomic_DNA"/>
</dbReference>
<evidence type="ECO:0000256" key="2">
    <source>
        <dbReference type="SAM" id="Phobius"/>
    </source>
</evidence>
<evidence type="ECO:0000256" key="1">
    <source>
        <dbReference type="SAM" id="MobiDB-lite"/>
    </source>
</evidence>
<feature type="transmembrane region" description="Helical" evidence="2">
    <location>
        <begin position="1728"/>
        <end position="1751"/>
    </location>
</feature>
<dbReference type="Proteomes" id="UP001596507">
    <property type="component" value="Unassembled WGS sequence"/>
</dbReference>
<keyword evidence="2" id="KW-1133">Transmembrane helix</keyword>
<evidence type="ECO:0000256" key="3">
    <source>
        <dbReference type="SAM" id="SignalP"/>
    </source>
</evidence>
<keyword evidence="3" id="KW-0732">Signal</keyword>
<organism evidence="5 6">
    <name type="scientific">Microbacterium fluvii</name>
    <dbReference type="NCBI Taxonomy" id="415215"/>
    <lineage>
        <taxon>Bacteria</taxon>
        <taxon>Bacillati</taxon>
        <taxon>Actinomycetota</taxon>
        <taxon>Actinomycetes</taxon>
        <taxon>Micrococcales</taxon>
        <taxon>Microbacteriaceae</taxon>
        <taxon>Microbacterium</taxon>
    </lineage>
</organism>
<feature type="region of interest" description="Disordered" evidence="1">
    <location>
        <begin position="1221"/>
        <end position="1247"/>
    </location>
</feature>
<feature type="signal peptide" evidence="3">
    <location>
        <begin position="1"/>
        <end position="41"/>
    </location>
</feature>
<gene>
    <name evidence="5" type="ORF">ACFQRL_14865</name>
</gene>
<sequence length="1765" mass="178693">MNASSTSTPAPAPTRLKAAIATLISFLLVIAGAITATPAMAAGPSVSAPVVSRDGGAVTVTGQGFAANTTGIYLGVGPAGLAGFYVGAAQLTDTVWIAVGNTDGTTSSGRTAPLADDGSFTVTVTVPAYVDGAEYALYTSKAHGGGFSDTSQNTTTVLSWQAEPEPEPTETSSPEPTETSSPEPTETSSPEPTETSSPEPTETASPEPTETTPAAPESSLTVSQTAGLDPAGATLTITADDYPATATSKYTAGKAGFYIQVGWLADNWRPSEGAASSSRTNAFSTWVADSANTAAPTTWVDNGDGTADATWTITVDKTALDAKKLAGGTLSVFTVGAGGVVSADSEHSVALTWAEPTLEVSQQQNLDPNGTTLTVTGTDYVAAAASKYTAGKAGVYIQVGWLTENWRPSAGAASSARSNAYSTWVADAANTAAPTKWTDNGDGTADFTWTVTIDKATLEAKKLEGATLAVFTVGAGGVIQAANEQSAELSWVSPTLTVSQTADLDPYEQSLTITGSDYLAAAASKYTAGKAGVYIQVGWLTENWRPSAGAASSARSNAYSTWVADTANTAAPTKWTDNGDGTADFTWTVTIDKKTLQAKKLEGATLAVFTVGAGGVVQAVNELSAAIDFADTARLSVSQTEALSPAGDTITVTAENYPATAASKYTGGKAGFYIQVGWLADAWRPSEGAASSARSNAYSTWVADAVNTAAPTKWVDNGDGTADATWTITIDRATLEAKKLAGGTLSVFTVGAGGVVSAASEQAVAISFVTPELTVSQTEGLDPASAEITVTGTGFEATAASKYTAGKAGVYIQVGWLTDAWRPSEGAASSARSNAYSTWVADAANTAAPTKWVDNGDGTADFTWTVTIDKATLEAKKLDGSTLSVFTVGAGGVVQAINETSVEISFVEPKLTVSKTSGLNPDSATITVTGTGYSTAGKGLYGPTAGQPAGVYAQIGWLAETWQPSKGAASSARTNAYSAWVQGTQTASPYLKWTDNGDGTADFTWTVTIDEATLAAKKLEGGTLSVFTVGAGGVVQAVNEKSVAISFAEEPTTPEPTTQGSLTWGVSTSFVNYITGPIANGTATVSNGATKSANLFTFAQAVEGTTYDAQKGTGDVAYAGAVRFTGHGGALDVTIANPKVTVVSASRADLSVTSGGASVVVATLDLSKATRTTAGDAVTFTAAPATLTAEGLEKVFGGTAPTSGLDAVTFTIGVASVIVTPEVPSTPTTPSKPSTPSTPSTGAGTKTETVADGSLRWAISSSFVNYVTGPIAKGAITVSGGATRSGGQFQFGQATGSTYDAKTGLGTVSYVGAVRFTGHSGVLDVTVANPQVRITSATSATLYVTSGGSQVAFATLNLAQAAKTTSNGAVTYTAAPASLTSAGLSQVFSGYSTSLNPVTFTIGAAAAAPSGSTGTVAAASADDDSDELPATPPATEGIEADDETLAALQSGEQVTISVPGFEPNEEDIKIVVYSTPILLGTVTADADGVATWTGTLPATLEDGEHTLTFQGSIDRGIVFTLDRAGAAALGACTVDDATLNWGFKESFRTYIEGIAAGGWELTDVAYEYPEYVWTGGTGSLDLEASTGLVTYGGAIEFTGHDGALDTTLSDFRLELAGDTGYIVVDVSGTTQEGEDVTAEDVRFAQFELGELTVADGVVELVDLPSTLTDAGAAAFGTYAAGEQLDPVSAEIPVPADCEVVVAAPAEDGVEAAPEQTDAVATSDEGAPIWPWALGGLVLVAAVAAVVAVNVARRRKAAGAEEHTGA</sequence>
<feature type="domain" description="Htaa" evidence="4">
    <location>
        <begin position="1252"/>
        <end position="1401"/>
    </location>
</feature>
<keyword evidence="2" id="KW-0472">Membrane</keyword>
<proteinExistence type="predicted"/>
<feature type="domain" description="Htaa" evidence="4">
    <location>
        <begin position="1537"/>
        <end position="1689"/>
    </location>
</feature>
<feature type="compositionally biased region" description="Low complexity" evidence="1">
    <location>
        <begin position="1221"/>
        <end position="1241"/>
    </location>
</feature>
<dbReference type="Pfam" id="PF04213">
    <property type="entry name" value="HtaA"/>
    <property type="match status" value="3"/>
</dbReference>
<feature type="chain" id="PRO_5046243041" evidence="3">
    <location>
        <begin position="42"/>
        <end position="1765"/>
    </location>
</feature>
<name>A0ABW2HK71_9MICO</name>
<feature type="compositionally biased region" description="Low complexity" evidence="1">
    <location>
        <begin position="169"/>
        <end position="219"/>
    </location>
</feature>
<protein>
    <submittedName>
        <fullName evidence="5">HtaA domain-containing protein</fullName>
    </submittedName>
</protein>
<reference evidence="6" key="1">
    <citation type="journal article" date="2019" name="Int. J. Syst. Evol. Microbiol.">
        <title>The Global Catalogue of Microorganisms (GCM) 10K type strain sequencing project: providing services to taxonomists for standard genome sequencing and annotation.</title>
        <authorList>
            <consortium name="The Broad Institute Genomics Platform"/>
            <consortium name="The Broad Institute Genome Sequencing Center for Infectious Disease"/>
            <person name="Wu L."/>
            <person name="Ma J."/>
        </authorList>
    </citation>
    <scope>NUCLEOTIDE SEQUENCE [LARGE SCALE GENOMIC DNA]</scope>
    <source>
        <strain evidence="6">CGMCC 1.15772</strain>
    </source>
</reference>
<feature type="region of interest" description="Disordered" evidence="1">
    <location>
        <begin position="157"/>
        <end position="224"/>
    </location>
</feature>
<keyword evidence="6" id="KW-1185">Reference proteome</keyword>
<evidence type="ECO:0000313" key="6">
    <source>
        <dbReference type="Proteomes" id="UP001596507"/>
    </source>
</evidence>
<feature type="region of interest" description="Disordered" evidence="1">
    <location>
        <begin position="1409"/>
        <end position="1436"/>
    </location>
</feature>
<keyword evidence="2" id="KW-0812">Transmembrane</keyword>
<dbReference type="RefSeq" id="WP_262875174.1">
    <property type="nucleotide sequence ID" value="NZ_BAABKW010000007.1"/>
</dbReference>
<evidence type="ECO:0000313" key="5">
    <source>
        <dbReference type="EMBL" id="MFC7270244.1"/>
    </source>
</evidence>
<evidence type="ECO:0000259" key="4">
    <source>
        <dbReference type="Pfam" id="PF04213"/>
    </source>
</evidence>
<feature type="domain" description="Htaa" evidence="4">
    <location>
        <begin position="1059"/>
        <end position="1211"/>
    </location>
</feature>